<evidence type="ECO:0000313" key="3">
    <source>
        <dbReference type="Proteomes" id="UP000613580"/>
    </source>
</evidence>
<dbReference type="Proteomes" id="UP000613580">
    <property type="component" value="Unassembled WGS sequence"/>
</dbReference>
<organism evidence="2 3">
    <name type="scientific">Mycena chlorophos</name>
    <name type="common">Agaric fungus</name>
    <name type="synonym">Agaricus chlorophos</name>
    <dbReference type="NCBI Taxonomy" id="658473"/>
    <lineage>
        <taxon>Eukaryota</taxon>
        <taxon>Fungi</taxon>
        <taxon>Dikarya</taxon>
        <taxon>Basidiomycota</taxon>
        <taxon>Agaricomycotina</taxon>
        <taxon>Agaricomycetes</taxon>
        <taxon>Agaricomycetidae</taxon>
        <taxon>Agaricales</taxon>
        <taxon>Marasmiineae</taxon>
        <taxon>Mycenaceae</taxon>
        <taxon>Mycena</taxon>
    </lineage>
</organism>
<feature type="compositionally biased region" description="Low complexity" evidence="1">
    <location>
        <begin position="390"/>
        <end position="400"/>
    </location>
</feature>
<dbReference type="AlphaFoldDB" id="A0A8H6TID8"/>
<dbReference type="OrthoDB" id="3058987at2759"/>
<comment type="caution">
    <text evidence="2">The sequence shown here is derived from an EMBL/GenBank/DDBJ whole genome shotgun (WGS) entry which is preliminary data.</text>
</comment>
<gene>
    <name evidence="2" type="ORF">HMN09_00289600</name>
</gene>
<keyword evidence="3" id="KW-1185">Reference proteome</keyword>
<feature type="compositionally biased region" description="Low complexity" evidence="1">
    <location>
        <begin position="907"/>
        <end position="922"/>
    </location>
</feature>
<proteinExistence type="predicted"/>
<feature type="region of interest" description="Disordered" evidence="1">
    <location>
        <begin position="632"/>
        <end position="701"/>
    </location>
</feature>
<feature type="compositionally biased region" description="Low complexity" evidence="1">
    <location>
        <begin position="587"/>
        <end position="602"/>
    </location>
</feature>
<feature type="region of interest" description="Disordered" evidence="1">
    <location>
        <begin position="511"/>
        <end position="615"/>
    </location>
</feature>
<sequence>MDKGLDAERELLRVICCEYNARIHWTAHDLEDPPLRDWDPDAVIVPETLPPEEQAEKDARLKVLSSRIQRWYRYRVQRTHSIRRTFGCDPRKDPFACFILRLSGYTRPKKRRQGYQQFMREHWDQLLPVIDQYWDDYKSIHANLARKGHKAGFRAQVVRPIFDALPEEEREGYVARAKEECDAQNAEYNAALRRAPDLSPEGIEKVLGNVTDFAGEVIQEIHKNTTWHATLLYGGPDPSKGGRISVRHLSIGRNRTARQAHWGNWDEKRFQQVLQFFGEYLQTAFTPAECSAAALPDSLDKDHGPGLFGTAQPSASYASRDSDSGSSDEDDDAEDSEGECPEDYDDDPFFNRAPGKRTTTATARQPVAKRRKTQAGPAPAAPPPMPPPLSFSLPPVNFPFDHARRSTAATPSPSPLANVASSWRDGDESSEVQADTNLDTTFSFGSAPMLPSFGTWAETTTPVRGAVSPTPSAFSSLAGAVPDIEQWATSPAPRQSAVTPISSTRRNVLDSGAFVPTPMGLGQTRPQSYGSLDPTQSTRSSLGPGFVANRALSRKETPSRSTQRKKPSRPAIGSNGAGVRSRGSIIPGTSSFSTTPRSTPIPVAARTRPIINDNGPGIRLGGALIPGTGSFVGTPVSERSRPSVGNGGRGVRSRGHVIPGTGSFDATPAQRSRLSTPSNDFDAGSTIPGTSSFMLSPPVELSGPKTPLPGQDAAEHLSTGITVFANGSLDALAPVRAQRPLFGDSGPGPGVLARGRLIPGTGSFAASPAKLTIERSSPSVGIPGPGTRSANRMIPGTGSVYLDPDYHVLCIDENHLVEREALFLHSPSTSPSLENVAQTLPAPTSCVLPTVYQPQPAPVLNAGALLSYSASSSADAAQDGGGGDAQSRSTFVQAGPTTRPPATLPDSAHFSSHSRSPSAASIAQDTNFSVVPLRPAPVQAEAPTPFPPSAVFAPSRPASVFSSTAVTALYQPRPRPTDNIAAMFDLPPATVHPSLPTPRRLAPQLAKPVSPVVRSPSSTAVPLAASHGLVDKHATPVEMQGVAHPTASAAARQEIEQQPRRSKRHAVGPGSRPSGPRAACPDEAAPWFRARYQQLTKRSLGLEFDALITAWVHIETQSLFRSCEDKLSQEHCPQQLLKWHRSGGKGSPNVARSRLSVFMAEFREWWDALQPTWRKKDVRGRWKRVSYGGSGRQWGKLFTWGDDGFDRIVAGLYMWGCSAEPGSAAYIEWGIALADAIWIFEGIAAHYAEYEKRGNW</sequence>
<reference evidence="2" key="1">
    <citation type="submission" date="2020-05" db="EMBL/GenBank/DDBJ databases">
        <title>Mycena genomes resolve the evolution of fungal bioluminescence.</title>
        <authorList>
            <person name="Tsai I.J."/>
        </authorList>
    </citation>
    <scope>NUCLEOTIDE SEQUENCE</scope>
    <source>
        <strain evidence="2">110903Hualien_Pintung</strain>
    </source>
</reference>
<accession>A0A8H6TID8</accession>
<feature type="region of interest" description="Disordered" evidence="1">
    <location>
        <begin position="873"/>
        <end position="922"/>
    </location>
</feature>
<feature type="region of interest" description="Disordered" evidence="1">
    <location>
        <begin position="1043"/>
        <end position="1081"/>
    </location>
</feature>
<feature type="compositionally biased region" description="Pro residues" evidence="1">
    <location>
        <begin position="379"/>
        <end position="389"/>
    </location>
</feature>
<name>A0A8H6TID8_MYCCL</name>
<feature type="compositionally biased region" description="Acidic residues" evidence="1">
    <location>
        <begin position="326"/>
        <end position="348"/>
    </location>
</feature>
<dbReference type="EMBL" id="JACAZE010000003">
    <property type="protein sequence ID" value="KAF7319505.1"/>
    <property type="molecule type" value="Genomic_DNA"/>
</dbReference>
<evidence type="ECO:0000313" key="2">
    <source>
        <dbReference type="EMBL" id="KAF7319505.1"/>
    </source>
</evidence>
<feature type="compositionally biased region" description="Polar residues" evidence="1">
    <location>
        <begin position="524"/>
        <end position="541"/>
    </location>
</feature>
<protein>
    <submittedName>
        <fullName evidence="2">Uncharacterized protein</fullName>
    </submittedName>
</protein>
<evidence type="ECO:0000256" key="1">
    <source>
        <dbReference type="SAM" id="MobiDB-lite"/>
    </source>
</evidence>
<feature type="compositionally biased region" description="Polar residues" evidence="1">
    <location>
        <begin position="669"/>
        <end position="679"/>
    </location>
</feature>
<feature type="region of interest" description="Disordered" evidence="1">
    <location>
        <begin position="303"/>
        <end position="425"/>
    </location>
</feature>